<dbReference type="EMBL" id="AWVQ01000208">
    <property type="protein sequence ID" value="ERK71919.1"/>
    <property type="molecule type" value="Genomic_DNA"/>
</dbReference>
<reference evidence="1 2" key="1">
    <citation type="submission" date="2013-08" db="EMBL/GenBank/DDBJ databases">
        <authorList>
            <person name="Weinstock G."/>
            <person name="Sodergren E."/>
            <person name="Wylie T."/>
            <person name="Fulton L."/>
            <person name="Fulton R."/>
            <person name="Fronick C."/>
            <person name="O'Laughlin M."/>
            <person name="Godfrey J."/>
            <person name="Miner T."/>
            <person name="Herter B."/>
            <person name="Appelbaum E."/>
            <person name="Cordes M."/>
            <person name="Lek S."/>
            <person name="Wollam A."/>
            <person name="Pepin K.H."/>
            <person name="Palsikar V.B."/>
            <person name="Mitreva M."/>
            <person name="Wilson R.K."/>
        </authorList>
    </citation>
    <scope>NUCLEOTIDE SEQUENCE [LARGE SCALE GENOMIC DNA]</scope>
    <source>
        <strain evidence="1 2">ATCC 14665</strain>
    </source>
</reference>
<gene>
    <name evidence="1" type="ORF">N136_01724</name>
</gene>
<accession>U2RTN5</accession>
<protein>
    <submittedName>
        <fullName evidence="1">Uncharacterized protein</fullName>
    </submittedName>
</protein>
<evidence type="ECO:0000313" key="1">
    <source>
        <dbReference type="EMBL" id="ERK71919.1"/>
    </source>
</evidence>
<feature type="non-terminal residue" evidence="1">
    <location>
        <position position="56"/>
    </location>
</feature>
<dbReference type="Gene3D" id="1.10.10.10">
    <property type="entry name" value="Winged helix-like DNA-binding domain superfamily/Winged helix DNA-binding domain"/>
    <property type="match status" value="1"/>
</dbReference>
<dbReference type="InterPro" id="IPR036388">
    <property type="entry name" value="WH-like_DNA-bd_sf"/>
</dbReference>
<dbReference type="AlphaFoldDB" id="U2RTN5"/>
<name>U2RTN5_LEIAQ</name>
<dbReference type="Proteomes" id="UP000016605">
    <property type="component" value="Unassembled WGS sequence"/>
</dbReference>
<dbReference type="HOGENOM" id="CLU_3037010_0_0_11"/>
<evidence type="ECO:0000313" key="2">
    <source>
        <dbReference type="Proteomes" id="UP000016605"/>
    </source>
</evidence>
<dbReference type="OrthoDB" id="134712at2"/>
<organism evidence="1 2">
    <name type="scientific">Leifsonia aquatica ATCC 14665</name>
    <dbReference type="NCBI Taxonomy" id="1358026"/>
    <lineage>
        <taxon>Bacteria</taxon>
        <taxon>Bacillati</taxon>
        <taxon>Actinomycetota</taxon>
        <taxon>Actinomycetes</taxon>
        <taxon>Micrococcales</taxon>
        <taxon>Microbacteriaceae</taxon>
        <taxon>Leifsonia</taxon>
    </lineage>
</organism>
<proteinExistence type="predicted"/>
<sequence length="56" mass="5737">MESAPSSPRVAVLGPVRVEDRTGTLTEPAGARSKRLLVALTLAHGPVSVSSLVADL</sequence>
<comment type="caution">
    <text evidence="1">The sequence shown here is derived from an EMBL/GenBank/DDBJ whole genome shotgun (WGS) entry which is preliminary data.</text>
</comment>